<dbReference type="PROSITE" id="PS00670">
    <property type="entry name" value="D_2_HYDROXYACID_DH_2"/>
    <property type="match status" value="1"/>
</dbReference>
<feature type="domain" description="D-isomer specific 2-hydroxyacid dehydrogenase catalytic" evidence="5">
    <location>
        <begin position="47"/>
        <end position="336"/>
    </location>
</feature>
<evidence type="ECO:0000256" key="1">
    <source>
        <dbReference type="ARBA" id="ARBA00005854"/>
    </source>
</evidence>
<dbReference type="Pfam" id="PF02826">
    <property type="entry name" value="2-Hacid_dh_C"/>
    <property type="match status" value="1"/>
</dbReference>
<feature type="domain" description="D-isomer specific 2-hydroxyacid dehydrogenase NAD-binding" evidence="6">
    <location>
        <begin position="129"/>
        <end position="305"/>
    </location>
</feature>
<accession>A0ABU1JQ23</accession>
<evidence type="ECO:0000313" key="7">
    <source>
        <dbReference type="EMBL" id="MDR6290726.1"/>
    </source>
</evidence>
<proteinExistence type="inferred from homology"/>
<dbReference type="SUPFAM" id="SSF51735">
    <property type="entry name" value="NAD(P)-binding Rossmann-fold domains"/>
    <property type="match status" value="1"/>
</dbReference>
<evidence type="ECO:0000256" key="4">
    <source>
        <dbReference type="RuleBase" id="RU003719"/>
    </source>
</evidence>
<dbReference type="PANTHER" id="PTHR42789">
    <property type="entry name" value="D-ISOMER SPECIFIC 2-HYDROXYACID DEHYDROGENASE FAMILY PROTEIN (AFU_ORTHOLOGUE AFUA_6G10090)"/>
    <property type="match status" value="1"/>
</dbReference>
<gene>
    <name evidence="7" type="ORF">E9232_003252</name>
</gene>
<evidence type="ECO:0000256" key="3">
    <source>
        <dbReference type="ARBA" id="ARBA00023027"/>
    </source>
</evidence>
<dbReference type="Gene3D" id="3.40.50.720">
    <property type="entry name" value="NAD(P)-binding Rossmann-like Domain"/>
    <property type="match status" value="2"/>
</dbReference>
<dbReference type="InterPro" id="IPR050857">
    <property type="entry name" value="D-2-hydroxyacid_DH"/>
</dbReference>
<dbReference type="InterPro" id="IPR006139">
    <property type="entry name" value="D-isomer_2_OHA_DH_cat_dom"/>
</dbReference>
<name>A0ABU1JQ23_9PROT</name>
<dbReference type="PROSITE" id="PS00671">
    <property type="entry name" value="D_2_HYDROXYACID_DH_3"/>
    <property type="match status" value="1"/>
</dbReference>
<dbReference type="InterPro" id="IPR006140">
    <property type="entry name" value="D-isomer_DH_NAD-bd"/>
</dbReference>
<organism evidence="7 8">
    <name type="scientific">Inquilinus ginsengisoli</name>
    <dbReference type="NCBI Taxonomy" id="363840"/>
    <lineage>
        <taxon>Bacteria</taxon>
        <taxon>Pseudomonadati</taxon>
        <taxon>Pseudomonadota</taxon>
        <taxon>Alphaproteobacteria</taxon>
        <taxon>Rhodospirillales</taxon>
        <taxon>Rhodospirillaceae</taxon>
        <taxon>Inquilinus</taxon>
    </lineage>
</organism>
<evidence type="ECO:0000313" key="8">
    <source>
        <dbReference type="Proteomes" id="UP001262410"/>
    </source>
</evidence>
<comment type="caution">
    <text evidence="7">The sequence shown here is derived from an EMBL/GenBank/DDBJ whole genome shotgun (WGS) entry which is preliminary data.</text>
</comment>
<evidence type="ECO:0000259" key="5">
    <source>
        <dbReference type="Pfam" id="PF00389"/>
    </source>
</evidence>
<comment type="similarity">
    <text evidence="1 4">Belongs to the D-isomer specific 2-hydroxyacid dehydrogenase family.</text>
</comment>
<keyword evidence="2 4" id="KW-0560">Oxidoreductase</keyword>
<dbReference type="InterPro" id="IPR029753">
    <property type="entry name" value="D-isomer_DH_CS"/>
</dbReference>
<evidence type="ECO:0000259" key="6">
    <source>
        <dbReference type="Pfam" id="PF02826"/>
    </source>
</evidence>
<evidence type="ECO:0000256" key="2">
    <source>
        <dbReference type="ARBA" id="ARBA00023002"/>
    </source>
</evidence>
<keyword evidence="3" id="KW-0520">NAD</keyword>
<dbReference type="PANTHER" id="PTHR42789:SF1">
    <property type="entry name" value="D-ISOMER SPECIFIC 2-HYDROXYACID DEHYDROGENASE FAMILY PROTEIN (AFU_ORTHOLOGUE AFUA_6G10090)"/>
    <property type="match status" value="1"/>
</dbReference>
<dbReference type="InterPro" id="IPR036291">
    <property type="entry name" value="NAD(P)-bd_dom_sf"/>
</dbReference>
<reference evidence="7 8" key="1">
    <citation type="submission" date="2023-07" db="EMBL/GenBank/DDBJ databases">
        <title>Sorghum-associated microbial communities from plants grown in Nebraska, USA.</title>
        <authorList>
            <person name="Schachtman D."/>
        </authorList>
    </citation>
    <scope>NUCLEOTIDE SEQUENCE [LARGE SCALE GENOMIC DNA]</scope>
    <source>
        <strain evidence="7 8">584</strain>
    </source>
</reference>
<protein>
    <submittedName>
        <fullName evidence="7">Phosphoglycerate dehydrogenase-like enzyme</fullName>
    </submittedName>
</protein>
<dbReference type="Proteomes" id="UP001262410">
    <property type="component" value="Unassembled WGS sequence"/>
</dbReference>
<dbReference type="EMBL" id="JAVDPW010000005">
    <property type="protein sequence ID" value="MDR6290726.1"/>
    <property type="molecule type" value="Genomic_DNA"/>
</dbReference>
<dbReference type="Pfam" id="PF00389">
    <property type="entry name" value="2-Hacid_dh"/>
    <property type="match status" value="1"/>
</dbReference>
<dbReference type="CDD" id="cd12167">
    <property type="entry name" value="2-Hacid_dh_8"/>
    <property type="match status" value="1"/>
</dbReference>
<sequence length="345" mass="36346">MSTAGRTHSGDSRPVVALLLTPEMRVQMIPPAAEEKLAAVATVRAPAAGELTPANLVQLLDGAGAALTGWGTPPIGDDVLAARPELGLVAHSAGSVRRLVPPAAIESGRLQVTHAAVHIAESVAEFVIAQTLSILREPHRHDAGMKANEGWLDLRARHLGRLLGEQTVGLVGAGYVGRLVIKLFRAFGSRVLVFDPFLSAEKAAELGVERAGLDELLGACDIVSLHAPALPETRHMIGAAQLARLRDGSLFINTSRPSLVDEAALLAALRTGRFQAALDVFDQEPLPADSPFRTLPNVVLSPHAAGHTADSHKRQGATTVDEICRFLAGEPLRHPVTPAMLATMA</sequence>
<keyword evidence="8" id="KW-1185">Reference proteome</keyword>
<dbReference type="SUPFAM" id="SSF52283">
    <property type="entry name" value="Formate/glycerate dehydrogenase catalytic domain-like"/>
    <property type="match status" value="1"/>
</dbReference>